<dbReference type="STRING" id="947166.A0A1D1V8V3"/>
<dbReference type="PROSITE" id="PS50262">
    <property type="entry name" value="G_PROTEIN_RECEP_F1_2"/>
    <property type="match status" value="1"/>
</dbReference>
<dbReference type="FunFam" id="1.20.1070.10:FF:000523">
    <property type="entry name" value="5-hydroxytryptamine receptor 2B"/>
    <property type="match status" value="1"/>
</dbReference>
<evidence type="ECO:0000256" key="4">
    <source>
        <dbReference type="ARBA" id="ARBA00022989"/>
    </source>
</evidence>
<feature type="transmembrane region" description="Helical" evidence="12">
    <location>
        <begin position="828"/>
        <end position="845"/>
    </location>
</feature>
<dbReference type="PANTHER" id="PTHR24248:SF125">
    <property type="entry name" value="DOPAMINE D2-LIKE RECEPTOR"/>
    <property type="match status" value="1"/>
</dbReference>
<feature type="transmembrane region" description="Helical" evidence="12">
    <location>
        <begin position="406"/>
        <end position="426"/>
    </location>
</feature>
<feature type="transmembrane region" description="Helical" evidence="12">
    <location>
        <begin position="487"/>
        <end position="509"/>
    </location>
</feature>
<comment type="subcellular location">
    <subcellularLocation>
        <location evidence="1">Cell membrane</location>
        <topology evidence="1">Multi-pass membrane protein</topology>
    </subcellularLocation>
</comment>
<evidence type="ECO:0000313" key="14">
    <source>
        <dbReference type="EMBL" id="GAU97330.1"/>
    </source>
</evidence>
<evidence type="ECO:0000313" key="15">
    <source>
        <dbReference type="Proteomes" id="UP000186922"/>
    </source>
</evidence>
<comment type="similarity">
    <text evidence="10">Belongs to the G-protein coupled receptor 1 family.</text>
</comment>
<feature type="transmembrane region" description="Helical" evidence="12">
    <location>
        <begin position="865"/>
        <end position="887"/>
    </location>
</feature>
<dbReference type="GO" id="GO:0004930">
    <property type="term" value="F:G protein-coupled receptor activity"/>
    <property type="evidence" value="ECO:0007669"/>
    <property type="project" value="UniProtKB-KW"/>
</dbReference>
<keyword evidence="3 10" id="KW-0812">Transmembrane</keyword>
<evidence type="ECO:0000256" key="2">
    <source>
        <dbReference type="ARBA" id="ARBA00022475"/>
    </source>
</evidence>
<evidence type="ECO:0000256" key="10">
    <source>
        <dbReference type="RuleBase" id="RU000688"/>
    </source>
</evidence>
<evidence type="ECO:0000256" key="12">
    <source>
        <dbReference type="SAM" id="Phobius"/>
    </source>
</evidence>
<feature type="region of interest" description="Disordered" evidence="11">
    <location>
        <begin position="713"/>
        <end position="735"/>
    </location>
</feature>
<sequence length="906" mass="99522">MPSEMPTVFTAYRVLVLEVARLLIGTGGKQYEQGSSAGRSWFAASWKPCSVSSVRVLPARRANHEAIDIPNLCRKWPVIILTLLPLLRLAGGLPVASTSTLALPPRQYNESYQSSISLWGNPVAPNENLTVGNWSFEQEHSADSSSPYAAMFKALVSLRELFFPQWLHALREENIIEEEDGHNSTASAFSTASTLSHSIGSEEEHASTEELLYHNVSETLHSYAVAATSDIILPALSFNSSANGTLHAFTLPPFFSLKSTTTLSSIFTSAPFDTPAASNHSFLSRLPADLFSNVSSSGYTHPKSTGINSSVDAAEDLFMSTTQTVASLLENITFLPGQLLVPYRSTFPLESLQNGTNLTGSGDVTDHPENYWALFLLIFPILTIFGNALVILSVSREKSLQTATNYFIVSLASADLFVAAGVMPFAVYIEVNSNYWGLGDRICDTWIASDVIASTCSIFNLTAISIDRFIAVTMPIKYARHKNHRRVVYTICIVWLVSCGIGMPIILGLNVPGNGKRVAHSCQFYNSDFIIYSSLSSFFIPCVLMIVLYYQIFQAIRTRAQKAASKRHGHHQPVLHKPPSATILPSNSNHNPHFSKGPNIPLAEVRWHPLNRSNSGNMKVVGDTHRQSLTTNKSRPSTATEAVTNASSSFLVDENEIEDIDADSGVVNLQVDQSTVVKPLPPEPSAPISPDQKLAAPAVNSFLKRLSMSHNGPKLAKRMQSEDSSCNNDDNLLSPDAEEGLATEMDAEYTGQPKNEEAPQERGSYRKRLIRVLSPARRKAEPVMVNQNGGVNLLAAGHGKGHKSKTMRRSIKSREKLLVKRERKATKTLAIVLGVFLVCWVPFFTANMTNAICDKLDWDPPGATVFMLTTWLGYANSFMNPVIYTVFNEEFRKAFLNILRCGNSVK</sequence>
<keyword evidence="9 10" id="KW-0807">Transducer</keyword>
<evidence type="ECO:0000256" key="9">
    <source>
        <dbReference type="ARBA" id="ARBA00023224"/>
    </source>
</evidence>
<organism evidence="14 15">
    <name type="scientific">Ramazzottius varieornatus</name>
    <name type="common">Water bear</name>
    <name type="synonym">Tardigrade</name>
    <dbReference type="NCBI Taxonomy" id="947166"/>
    <lineage>
        <taxon>Eukaryota</taxon>
        <taxon>Metazoa</taxon>
        <taxon>Ecdysozoa</taxon>
        <taxon>Tardigrada</taxon>
        <taxon>Eutardigrada</taxon>
        <taxon>Parachela</taxon>
        <taxon>Hypsibioidea</taxon>
        <taxon>Ramazzottiidae</taxon>
        <taxon>Ramazzottius</taxon>
    </lineage>
</organism>
<evidence type="ECO:0000256" key="8">
    <source>
        <dbReference type="ARBA" id="ARBA00023170"/>
    </source>
</evidence>
<evidence type="ECO:0000256" key="11">
    <source>
        <dbReference type="SAM" id="MobiDB-lite"/>
    </source>
</evidence>
<keyword evidence="4 12" id="KW-1133">Transmembrane helix</keyword>
<dbReference type="PROSITE" id="PS00237">
    <property type="entry name" value="G_PROTEIN_RECEP_F1_1"/>
    <property type="match status" value="1"/>
</dbReference>
<feature type="compositionally biased region" description="Polar residues" evidence="11">
    <location>
        <begin position="722"/>
        <end position="731"/>
    </location>
</feature>
<name>A0A1D1V8V3_RAMVA</name>
<dbReference type="EMBL" id="BDGG01000004">
    <property type="protein sequence ID" value="GAU97330.1"/>
    <property type="molecule type" value="Genomic_DNA"/>
</dbReference>
<dbReference type="SUPFAM" id="SSF81321">
    <property type="entry name" value="Family A G protein-coupled receptor-like"/>
    <property type="match status" value="1"/>
</dbReference>
<evidence type="ECO:0000256" key="7">
    <source>
        <dbReference type="ARBA" id="ARBA00023157"/>
    </source>
</evidence>
<evidence type="ECO:0000256" key="1">
    <source>
        <dbReference type="ARBA" id="ARBA00004651"/>
    </source>
</evidence>
<reference evidence="14 15" key="1">
    <citation type="journal article" date="2016" name="Nat. Commun.">
        <title>Extremotolerant tardigrade genome and improved radiotolerance of human cultured cells by tardigrade-unique protein.</title>
        <authorList>
            <person name="Hashimoto T."/>
            <person name="Horikawa D.D."/>
            <person name="Saito Y."/>
            <person name="Kuwahara H."/>
            <person name="Kozuka-Hata H."/>
            <person name="Shin-I T."/>
            <person name="Minakuchi Y."/>
            <person name="Ohishi K."/>
            <person name="Motoyama A."/>
            <person name="Aizu T."/>
            <person name="Enomoto A."/>
            <person name="Kondo K."/>
            <person name="Tanaka S."/>
            <person name="Hara Y."/>
            <person name="Koshikawa S."/>
            <person name="Sagara H."/>
            <person name="Miura T."/>
            <person name="Yokobori S."/>
            <person name="Miyagawa K."/>
            <person name="Suzuki Y."/>
            <person name="Kubo T."/>
            <person name="Oyama M."/>
            <person name="Kohara Y."/>
            <person name="Fujiyama A."/>
            <person name="Arakawa K."/>
            <person name="Katayama T."/>
            <person name="Toyoda A."/>
            <person name="Kunieda T."/>
        </authorList>
    </citation>
    <scope>NUCLEOTIDE SEQUENCE [LARGE SCALE GENOMIC DNA]</scope>
    <source>
        <strain evidence="14 15">YOKOZUNA-1</strain>
    </source>
</reference>
<feature type="transmembrane region" description="Helical" evidence="12">
    <location>
        <begin position="529"/>
        <end position="552"/>
    </location>
</feature>
<keyword evidence="8 10" id="KW-0675">Receptor</keyword>
<keyword evidence="2" id="KW-1003">Cell membrane</keyword>
<keyword evidence="5 10" id="KW-0297">G-protein coupled receptor</keyword>
<evidence type="ECO:0000259" key="13">
    <source>
        <dbReference type="PROSITE" id="PS50262"/>
    </source>
</evidence>
<evidence type="ECO:0000256" key="3">
    <source>
        <dbReference type="ARBA" id="ARBA00022692"/>
    </source>
</evidence>
<keyword evidence="7" id="KW-1015">Disulfide bond</keyword>
<feature type="transmembrane region" description="Helical" evidence="12">
    <location>
        <begin position="371"/>
        <end position="394"/>
    </location>
</feature>
<dbReference type="CDD" id="cd15053">
    <property type="entry name" value="7tmA_D2-like_dopamine_R"/>
    <property type="match status" value="1"/>
</dbReference>
<evidence type="ECO:0000256" key="6">
    <source>
        <dbReference type="ARBA" id="ARBA00023136"/>
    </source>
</evidence>
<dbReference type="GO" id="GO:0005886">
    <property type="term" value="C:plasma membrane"/>
    <property type="evidence" value="ECO:0007669"/>
    <property type="project" value="UniProtKB-SubCell"/>
</dbReference>
<dbReference type="Gene3D" id="1.20.1070.10">
    <property type="entry name" value="Rhodopsin 7-helix transmembrane proteins"/>
    <property type="match status" value="2"/>
</dbReference>
<dbReference type="SMART" id="SM01381">
    <property type="entry name" value="7TM_GPCR_Srsx"/>
    <property type="match status" value="1"/>
</dbReference>
<dbReference type="GO" id="GO:0045202">
    <property type="term" value="C:synapse"/>
    <property type="evidence" value="ECO:0007669"/>
    <property type="project" value="GOC"/>
</dbReference>
<dbReference type="AlphaFoldDB" id="A0A1D1V8V3"/>
<evidence type="ECO:0000256" key="5">
    <source>
        <dbReference type="ARBA" id="ARBA00023040"/>
    </source>
</evidence>
<comment type="caution">
    <text evidence="14">The sequence shown here is derived from an EMBL/GenBank/DDBJ whole genome shotgun (WGS) entry which is preliminary data.</text>
</comment>
<dbReference type="Proteomes" id="UP000186922">
    <property type="component" value="Unassembled WGS sequence"/>
</dbReference>
<dbReference type="Pfam" id="PF00001">
    <property type="entry name" value="7tm_1"/>
    <property type="match status" value="1"/>
</dbReference>
<protein>
    <recommendedName>
        <fullName evidence="13">G-protein coupled receptors family 1 profile domain-containing protein</fullName>
    </recommendedName>
</protein>
<dbReference type="GO" id="GO:0001591">
    <property type="term" value="F:dopamine neurotransmitter receptor activity, coupled via Gi/Go"/>
    <property type="evidence" value="ECO:0007669"/>
    <property type="project" value="TreeGrafter"/>
</dbReference>
<dbReference type="InterPro" id="IPR017452">
    <property type="entry name" value="GPCR_Rhodpsn_7TM"/>
</dbReference>
<proteinExistence type="inferred from homology"/>
<dbReference type="OrthoDB" id="10010417at2759"/>
<keyword evidence="6 12" id="KW-0472">Membrane</keyword>
<dbReference type="PANTHER" id="PTHR24248">
    <property type="entry name" value="ADRENERGIC RECEPTOR-RELATED G-PROTEIN COUPLED RECEPTOR"/>
    <property type="match status" value="1"/>
</dbReference>
<dbReference type="PRINTS" id="PR00237">
    <property type="entry name" value="GPCRRHODOPSN"/>
</dbReference>
<dbReference type="InterPro" id="IPR000276">
    <property type="entry name" value="GPCR_Rhodpsn"/>
</dbReference>
<gene>
    <name evidence="14" type="primary">RvY_08649-1</name>
    <name evidence="14" type="synonym">RvY_08649.1</name>
    <name evidence="14" type="ORF">RvY_08649</name>
</gene>
<accession>A0A1D1V8V3</accession>
<feature type="domain" description="G-protein coupled receptors family 1 profile" evidence="13">
    <location>
        <begin position="386"/>
        <end position="884"/>
    </location>
</feature>
<feature type="transmembrane region" description="Helical" evidence="12">
    <location>
        <begin position="446"/>
        <end position="466"/>
    </location>
</feature>
<keyword evidence="15" id="KW-1185">Reference proteome</keyword>